<evidence type="ECO:0000259" key="8">
    <source>
        <dbReference type="PROSITE" id="PS50070"/>
    </source>
</evidence>
<reference evidence="9" key="1">
    <citation type="submission" date="2022-07" db="EMBL/GenBank/DDBJ databases">
        <title>Chromosome-level genome of Muraenolepis orangiensis.</title>
        <authorList>
            <person name="Kim J."/>
        </authorList>
    </citation>
    <scope>NUCLEOTIDE SEQUENCE</scope>
    <source>
        <strain evidence="9">KU_S4_2022</strain>
        <tissue evidence="9">Muscle</tissue>
    </source>
</reference>
<comment type="caution">
    <text evidence="4">Lacks conserved residue(s) required for the propagation of feature annotation.</text>
</comment>
<dbReference type="Proteomes" id="UP001148018">
    <property type="component" value="Unassembled WGS sequence"/>
</dbReference>
<name>A0A9Q0INL2_9TELE</name>
<proteinExistence type="predicted"/>
<dbReference type="EMBL" id="JANIIK010000044">
    <property type="protein sequence ID" value="KAJ3604720.1"/>
    <property type="molecule type" value="Genomic_DNA"/>
</dbReference>
<dbReference type="InterPro" id="IPR013806">
    <property type="entry name" value="Kringle-like"/>
</dbReference>
<evidence type="ECO:0000313" key="9">
    <source>
        <dbReference type="EMBL" id="KAJ3604720.1"/>
    </source>
</evidence>
<dbReference type="CDD" id="cd00108">
    <property type="entry name" value="KR"/>
    <property type="match status" value="1"/>
</dbReference>
<evidence type="ECO:0000256" key="6">
    <source>
        <dbReference type="SAM" id="Phobius"/>
    </source>
</evidence>
<keyword evidence="3" id="KW-1015">Disulfide bond</keyword>
<evidence type="ECO:0000313" key="10">
    <source>
        <dbReference type="Proteomes" id="UP001148018"/>
    </source>
</evidence>
<dbReference type="SUPFAM" id="SSF57440">
    <property type="entry name" value="Kringle-like"/>
    <property type="match status" value="1"/>
</dbReference>
<dbReference type="InterPro" id="IPR000001">
    <property type="entry name" value="Kringle"/>
</dbReference>
<dbReference type="OrthoDB" id="9893972at2759"/>
<gene>
    <name evidence="9" type="ORF">NHX12_029459</name>
</gene>
<dbReference type="InterPro" id="IPR050759">
    <property type="entry name" value="Serine_protease_kringle"/>
</dbReference>
<evidence type="ECO:0000256" key="1">
    <source>
        <dbReference type="ARBA" id="ARBA00022572"/>
    </source>
</evidence>
<feature type="signal peptide" evidence="7">
    <location>
        <begin position="1"/>
        <end position="17"/>
    </location>
</feature>
<protein>
    <recommendedName>
        <fullName evidence="8">Kringle domain-containing protein</fullName>
    </recommendedName>
</protein>
<dbReference type="PANTHER" id="PTHR24261">
    <property type="entry name" value="PLASMINOGEN-RELATED"/>
    <property type="match status" value="1"/>
</dbReference>
<keyword evidence="10" id="KW-1185">Reference proteome</keyword>
<feature type="region of interest" description="Disordered" evidence="5">
    <location>
        <begin position="239"/>
        <end position="258"/>
    </location>
</feature>
<keyword evidence="6" id="KW-0472">Membrane</keyword>
<keyword evidence="6" id="KW-1133">Transmembrane helix</keyword>
<dbReference type="InterPro" id="IPR038178">
    <property type="entry name" value="Kringle_sf"/>
</dbReference>
<evidence type="ECO:0000256" key="5">
    <source>
        <dbReference type="SAM" id="MobiDB-lite"/>
    </source>
</evidence>
<sequence>MLVSLVLVVLSGSEVWSRPGDCLRSDGAGYRGDLQVSSTGLPCLVWTNLTREEDVVHPDSETGVGDHNYCRNPDSSEGPWCFIGGPDGTVQRQACSIQPCTEETVSAETTTTTTTPPPQTGALQPAESGPVQGEVAVVQPVMGISQRVRTPTKKKDLGILGTVLGVLMMAVLILLGAGITLGYFYKRGQDLKKKHEQRVYEREMQRITLPLSAFSNPTCELMDENTIVVTLAEQEPALREDREGGEPLIGQQAGTPGA</sequence>
<dbReference type="PRINTS" id="PR00018">
    <property type="entry name" value="KRINGLE"/>
</dbReference>
<dbReference type="Gene3D" id="2.40.20.10">
    <property type="entry name" value="Plasminogen Kringle 4"/>
    <property type="match status" value="1"/>
</dbReference>
<evidence type="ECO:0000256" key="7">
    <source>
        <dbReference type="SAM" id="SignalP"/>
    </source>
</evidence>
<comment type="caution">
    <text evidence="9">The sequence shown here is derived from an EMBL/GenBank/DDBJ whole genome shotgun (WGS) entry which is preliminary data.</text>
</comment>
<keyword evidence="2 7" id="KW-0732">Signal</keyword>
<dbReference type="PROSITE" id="PS50070">
    <property type="entry name" value="KRINGLE_2"/>
    <property type="match status" value="1"/>
</dbReference>
<evidence type="ECO:0000256" key="3">
    <source>
        <dbReference type="ARBA" id="ARBA00023157"/>
    </source>
</evidence>
<dbReference type="InterPro" id="IPR018056">
    <property type="entry name" value="Kringle_CS"/>
</dbReference>
<organism evidence="9 10">
    <name type="scientific">Muraenolepis orangiensis</name>
    <name type="common">Patagonian moray cod</name>
    <dbReference type="NCBI Taxonomy" id="630683"/>
    <lineage>
        <taxon>Eukaryota</taxon>
        <taxon>Metazoa</taxon>
        <taxon>Chordata</taxon>
        <taxon>Craniata</taxon>
        <taxon>Vertebrata</taxon>
        <taxon>Euteleostomi</taxon>
        <taxon>Actinopterygii</taxon>
        <taxon>Neopterygii</taxon>
        <taxon>Teleostei</taxon>
        <taxon>Neoteleostei</taxon>
        <taxon>Acanthomorphata</taxon>
        <taxon>Zeiogadaria</taxon>
        <taxon>Gadariae</taxon>
        <taxon>Gadiformes</taxon>
        <taxon>Muraenolepidoidei</taxon>
        <taxon>Muraenolepididae</taxon>
        <taxon>Muraenolepis</taxon>
    </lineage>
</organism>
<keyword evidence="6" id="KW-0812">Transmembrane</keyword>
<feature type="domain" description="Kringle" evidence="8">
    <location>
        <begin position="21"/>
        <end position="100"/>
    </location>
</feature>
<accession>A0A9Q0INL2</accession>
<dbReference type="Pfam" id="PF00051">
    <property type="entry name" value="Kringle"/>
    <property type="match status" value="1"/>
</dbReference>
<dbReference type="AlphaFoldDB" id="A0A9Q0INL2"/>
<dbReference type="SMART" id="SM00130">
    <property type="entry name" value="KR"/>
    <property type="match status" value="1"/>
</dbReference>
<dbReference type="PROSITE" id="PS00021">
    <property type="entry name" value="KRINGLE_1"/>
    <property type="match status" value="1"/>
</dbReference>
<evidence type="ECO:0000256" key="2">
    <source>
        <dbReference type="ARBA" id="ARBA00022729"/>
    </source>
</evidence>
<keyword evidence="1 4" id="KW-0420">Kringle</keyword>
<feature type="region of interest" description="Disordered" evidence="5">
    <location>
        <begin position="106"/>
        <end position="131"/>
    </location>
</feature>
<feature type="transmembrane region" description="Helical" evidence="6">
    <location>
        <begin position="157"/>
        <end position="185"/>
    </location>
</feature>
<feature type="chain" id="PRO_5040346073" description="Kringle domain-containing protein" evidence="7">
    <location>
        <begin position="18"/>
        <end position="258"/>
    </location>
</feature>
<evidence type="ECO:0000256" key="4">
    <source>
        <dbReference type="PROSITE-ProRule" id="PRU00121"/>
    </source>
</evidence>
<dbReference type="FunFam" id="2.40.20.10:FF:000001">
    <property type="entry name" value="Urokinase-type plasminogen activator"/>
    <property type="match status" value="1"/>
</dbReference>
<dbReference type="PANTHER" id="PTHR24261:SF7">
    <property type="entry name" value="KRINGLE DOMAIN-CONTAINING PROTEIN"/>
    <property type="match status" value="1"/>
</dbReference>